<evidence type="ECO:0000313" key="2">
    <source>
        <dbReference type="EMBL" id="KAF8415661.1"/>
    </source>
</evidence>
<name>A0AAD4BAE9_BOLED</name>
<keyword evidence="1" id="KW-1133">Transmembrane helix</keyword>
<sequence length="54" mass="5869">MGGILDSVPSVLSRLVVHIVVLGLVYIPSLMVMVRFLDLVSLESDQALLFEGRA</sequence>
<feature type="transmembrane region" description="Helical" evidence="1">
    <location>
        <begin position="15"/>
        <end position="37"/>
    </location>
</feature>
<organism evidence="2 3">
    <name type="scientific">Boletus edulis BED1</name>
    <dbReference type="NCBI Taxonomy" id="1328754"/>
    <lineage>
        <taxon>Eukaryota</taxon>
        <taxon>Fungi</taxon>
        <taxon>Dikarya</taxon>
        <taxon>Basidiomycota</taxon>
        <taxon>Agaricomycotina</taxon>
        <taxon>Agaricomycetes</taxon>
        <taxon>Agaricomycetidae</taxon>
        <taxon>Boletales</taxon>
        <taxon>Boletineae</taxon>
        <taxon>Boletaceae</taxon>
        <taxon>Boletoideae</taxon>
        <taxon>Boletus</taxon>
    </lineage>
</organism>
<accession>A0AAD4BAE9</accession>
<reference evidence="2" key="2">
    <citation type="journal article" date="2020" name="Nat. Commun.">
        <title>Large-scale genome sequencing of mycorrhizal fungi provides insights into the early evolution of symbiotic traits.</title>
        <authorList>
            <person name="Miyauchi S."/>
            <person name="Kiss E."/>
            <person name="Kuo A."/>
            <person name="Drula E."/>
            <person name="Kohler A."/>
            <person name="Sanchez-Garcia M."/>
            <person name="Morin E."/>
            <person name="Andreopoulos B."/>
            <person name="Barry K.W."/>
            <person name="Bonito G."/>
            <person name="Buee M."/>
            <person name="Carver A."/>
            <person name="Chen C."/>
            <person name="Cichocki N."/>
            <person name="Clum A."/>
            <person name="Culley D."/>
            <person name="Crous P.W."/>
            <person name="Fauchery L."/>
            <person name="Girlanda M."/>
            <person name="Hayes R.D."/>
            <person name="Keri Z."/>
            <person name="LaButti K."/>
            <person name="Lipzen A."/>
            <person name="Lombard V."/>
            <person name="Magnuson J."/>
            <person name="Maillard F."/>
            <person name="Murat C."/>
            <person name="Nolan M."/>
            <person name="Ohm R.A."/>
            <person name="Pangilinan J."/>
            <person name="Pereira M.F."/>
            <person name="Perotto S."/>
            <person name="Peter M."/>
            <person name="Pfister S."/>
            <person name="Riley R."/>
            <person name="Sitrit Y."/>
            <person name="Stielow J.B."/>
            <person name="Szollosi G."/>
            <person name="Zifcakova L."/>
            <person name="Stursova M."/>
            <person name="Spatafora J.W."/>
            <person name="Tedersoo L."/>
            <person name="Vaario L.M."/>
            <person name="Yamada A."/>
            <person name="Yan M."/>
            <person name="Wang P."/>
            <person name="Xu J."/>
            <person name="Bruns T."/>
            <person name="Baldrian P."/>
            <person name="Vilgalys R."/>
            <person name="Dunand C."/>
            <person name="Henrissat B."/>
            <person name="Grigoriev I.V."/>
            <person name="Hibbett D."/>
            <person name="Nagy L.G."/>
            <person name="Martin F.M."/>
        </authorList>
    </citation>
    <scope>NUCLEOTIDE SEQUENCE</scope>
    <source>
        <strain evidence="2">BED1</strain>
    </source>
</reference>
<evidence type="ECO:0000313" key="3">
    <source>
        <dbReference type="Proteomes" id="UP001194468"/>
    </source>
</evidence>
<evidence type="ECO:0000256" key="1">
    <source>
        <dbReference type="SAM" id="Phobius"/>
    </source>
</evidence>
<proteinExistence type="predicted"/>
<keyword evidence="1" id="KW-0812">Transmembrane</keyword>
<keyword evidence="3" id="KW-1185">Reference proteome</keyword>
<comment type="caution">
    <text evidence="2">The sequence shown here is derived from an EMBL/GenBank/DDBJ whole genome shotgun (WGS) entry which is preliminary data.</text>
</comment>
<dbReference type="AlphaFoldDB" id="A0AAD4BAE9"/>
<gene>
    <name evidence="2" type="ORF">L210DRAFT_3657179</name>
</gene>
<reference evidence="2" key="1">
    <citation type="submission" date="2019-10" db="EMBL/GenBank/DDBJ databases">
        <authorList>
            <consortium name="DOE Joint Genome Institute"/>
            <person name="Kuo A."/>
            <person name="Miyauchi S."/>
            <person name="Kiss E."/>
            <person name="Drula E."/>
            <person name="Kohler A."/>
            <person name="Sanchez-Garcia M."/>
            <person name="Andreopoulos B."/>
            <person name="Barry K.W."/>
            <person name="Bonito G."/>
            <person name="Buee M."/>
            <person name="Carver A."/>
            <person name="Chen C."/>
            <person name="Cichocki N."/>
            <person name="Clum A."/>
            <person name="Culley D."/>
            <person name="Crous P.W."/>
            <person name="Fauchery L."/>
            <person name="Girlanda M."/>
            <person name="Hayes R."/>
            <person name="Keri Z."/>
            <person name="LaButti K."/>
            <person name="Lipzen A."/>
            <person name="Lombard V."/>
            <person name="Magnuson J."/>
            <person name="Maillard F."/>
            <person name="Morin E."/>
            <person name="Murat C."/>
            <person name="Nolan M."/>
            <person name="Ohm R."/>
            <person name="Pangilinan J."/>
            <person name="Pereira M."/>
            <person name="Perotto S."/>
            <person name="Peter M."/>
            <person name="Riley R."/>
            <person name="Sitrit Y."/>
            <person name="Stielow B."/>
            <person name="Szollosi G."/>
            <person name="Zifcakova L."/>
            <person name="Stursova M."/>
            <person name="Spatafora J.W."/>
            <person name="Tedersoo L."/>
            <person name="Vaario L.-M."/>
            <person name="Yamada A."/>
            <person name="Yan M."/>
            <person name="Wang P."/>
            <person name="Xu J."/>
            <person name="Bruns T."/>
            <person name="Baldrian P."/>
            <person name="Vilgalys R."/>
            <person name="Henrissat B."/>
            <person name="Grigoriev I.V."/>
            <person name="Hibbett D."/>
            <person name="Nagy L.G."/>
            <person name="Martin F.M."/>
        </authorList>
    </citation>
    <scope>NUCLEOTIDE SEQUENCE</scope>
    <source>
        <strain evidence="2">BED1</strain>
    </source>
</reference>
<protein>
    <submittedName>
        <fullName evidence="2">Uncharacterized protein</fullName>
    </submittedName>
</protein>
<keyword evidence="1" id="KW-0472">Membrane</keyword>
<dbReference type="EMBL" id="WHUW01000303">
    <property type="protein sequence ID" value="KAF8415661.1"/>
    <property type="molecule type" value="Genomic_DNA"/>
</dbReference>
<dbReference type="Proteomes" id="UP001194468">
    <property type="component" value="Unassembled WGS sequence"/>
</dbReference>